<proteinExistence type="predicted"/>
<dbReference type="InterPro" id="IPR016162">
    <property type="entry name" value="Ald_DH_N"/>
</dbReference>
<dbReference type="GO" id="GO:0016620">
    <property type="term" value="F:oxidoreductase activity, acting on the aldehyde or oxo group of donors, NAD or NADP as acceptor"/>
    <property type="evidence" value="ECO:0007669"/>
    <property type="project" value="InterPro"/>
</dbReference>
<evidence type="ECO:0000259" key="2">
    <source>
        <dbReference type="Pfam" id="PF00171"/>
    </source>
</evidence>
<dbReference type="Pfam" id="PF00171">
    <property type="entry name" value="Aldedh"/>
    <property type="match status" value="1"/>
</dbReference>
<organism evidence="3 4">
    <name type="scientific">Vallitalea pronyensis</name>
    <dbReference type="NCBI Taxonomy" id="1348613"/>
    <lineage>
        <taxon>Bacteria</taxon>
        <taxon>Bacillati</taxon>
        <taxon>Bacillota</taxon>
        <taxon>Clostridia</taxon>
        <taxon>Lachnospirales</taxon>
        <taxon>Vallitaleaceae</taxon>
        <taxon>Vallitalea</taxon>
    </lineage>
</organism>
<dbReference type="PANTHER" id="PTHR11699">
    <property type="entry name" value="ALDEHYDE DEHYDROGENASE-RELATED"/>
    <property type="match status" value="1"/>
</dbReference>
<evidence type="ECO:0000313" key="3">
    <source>
        <dbReference type="EMBL" id="QUI24026.1"/>
    </source>
</evidence>
<dbReference type="Gene3D" id="3.40.605.10">
    <property type="entry name" value="Aldehyde Dehydrogenase, Chain A, domain 1"/>
    <property type="match status" value="1"/>
</dbReference>
<feature type="domain" description="Aldehyde dehydrogenase" evidence="2">
    <location>
        <begin position="6"/>
        <end position="269"/>
    </location>
</feature>
<dbReference type="KEGG" id="vpy:HZI73_17750"/>
<dbReference type="Gene3D" id="3.40.309.10">
    <property type="entry name" value="Aldehyde Dehydrogenase, Chain A, domain 2"/>
    <property type="match status" value="1"/>
</dbReference>
<dbReference type="RefSeq" id="WP_212694717.1">
    <property type="nucleotide sequence ID" value="NZ_CP058649.1"/>
</dbReference>
<dbReference type="InterPro" id="IPR016161">
    <property type="entry name" value="Ald_DH/histidinol_DH"/>
</dbReference>
<keyword evidence="1" id="KW-0560">Oxidoreductase</keyword>
<dbReference type="Proteomes" id="UP000683246">
    <property type="component" value="Chromosome"/>
</dbReference>
<reference evidence="3" key="1">
    <citation type="submission" date="2020-07" db="EMBL/GenBank/DDBJ databases">
        <title>Vallitalea pronyensis genome.</title>
        <authorList>
            <person name="Postec A."/>
        </authorList>
    </citation>
    <scope>NUCLEOTIDE SEQUENCE</scope>
    <source>
        <strain evidence="3">FatNI3</strain>
    </source>
</reference>
<keyword evidence="4" id="KW-1185">Reference proteome</keyword>
<accession>A0A8J8SHX6</accession>
<evidence type="ECO:0000256" key="1">
    <source>
        <dbReference type="ARBA" id="ARBA00023002"/>
    </source>
</evidence>
<dbReference type="SUPFAM" id="SSF53720">
    <property type="entry name" value="ALDH-like"/>
    <property type="match status" value="1"/>
</dbReference>
<sequence length="459" mass="49308">MSDAKSMVRALIARAKAAQEIAEGYSQKQVDALVTAIAWDMVNVDNAKAVATLAIEESHLGNYEGKYGKLMKKVRGALRDMKDCKSVGVIERVPEKGLIKFAKPVGVIGALVPCTNPEATPVIKAMNAIKGRNAIVFAPHPRTKKTNKLIVDMMRATLKKHGAPEDLIVTIEEPSLDSSNELMKQCDLVVATGGAGMVKSAYSSGTPAYGVGAGNAVIIVDETADIKDAAHKIKLSKTFDFATSCSAENALVIVESVYDDLVAHLQAEGGHLATSEEKTKLQSAMWEDGHLSRHIVAQPAGKIADLAGINIGEKEVFIMVEEDGVGPDYPFSGEKMSVVVTLYKVKDFDAAVAKVNDITGYQGAGHSCGIHTTDQDRVETLGNKVKVSRIMVRQPQCYANSGNWDNGMPFTLTLGCGTWGGNVSSENITWKQFINVTWVSEPIKEVIPSDEELFGDLAK</sequence>
<dbReference type="CDD" id="cd07122">
    <property type="entry name" value="ALDH_F20_ACDH"/>
    <property type="match status" value="1"/>
</dbReference>
<dbReference type="InterPro" id="IPR016163">
    <property type="entry name" value="Ald_DH_C"/>
</dbReference>
<dbReference type="EMBL" id="CP058649">
    <property type="protein sequence ID" value="QUI24026.1"/>
    <property type="molecule type" value="Genomic_DNA"/>
</dbReference>
<dbReference type="InterPro" id="IPR015590">
    <property type="entry name" value="Aldehyde_DH_dom"/>
</dbReference>
<protein>
    <submittedName>
        <fullName evidence="3">Aldehyde dehydrogenase family protein</fullName>
    </submittedName>
</protein>
<name>A0A8J8SHX6_9FIRM</name>
<gene>
    <name evidence="3" type="ORF">HZI73_17750</name>
</gene>
<dbReference type="AlphaFoldDB" id="A0A8J8SHX6"/>
<evidence type="ECO:0000313" key="4">
    <source>
        <dbReference type="Proteomes" id="UP000683246"/>
    </source>
</evidence>